<comment type="caution">
    <text evidence="2">The sequence shown here is derived from an EMBL/GenBank/DDBJ whole genome shotgun (WGS) entry which is preliminary data.</text>
</comment>
<dbReference type="HOGENOM" id="CLU_105063_0_0_6"/>
<accession>A0A095VRR1</accession>
<evidence type="ECO:0000256" key="1">
    <source>
        <dbReference type="SAM" id="SignalP"/>
    </source>
</evidence>
<reference evidence="2 3" key="1">
    <citation type="journal article" date="2014" name="Genome Announc.">
        <title>Genome Sequence of Gammaproteobacterial Pseudohaliea rubra Type Strain DSM 19751, Isolated from Coastal Seawater of the Mediterranean Sea.</title>
        <authorList>
            <person name="Spring S."/>
            <person name="Fiebig A."/>
            <person name="Riedel T."/>
            <person name="Goker M."/>
            <person name="Klenk H.P."/>
        </authorList>
    </citation>
    <scope>NUCLEOTIDE SEQUENCE [LARGE SCALE GENOMIC DNA]</scope>
    <source>
        <strain evidence="2 3">DSM 19751</strain>
    </source>
</reference>
<dbReference type="eggNOG" id="ENOG5033KPQ">
    <property type="taxonomic scope" value="Bacteria"/>
</dbReference>
<keyword evidence="1" id="KW-0732">Signal</keyword>
<protein>
    <recommendedName>
        <fullName evidence="4">Lipoprotein</fullName>
    </recommendedName>
</protein>
<organism evidence="2 3">
    <name type="scientific">Pseudohaliea rubra DSM 19751</name>
    <dbReference type="NCBI Taxonomy" id="1265313"/>
    <lineage>
        <taxon>Bacteria</taxon>
        <taxon>Pseudomonadati</taxon>
        <taxon>Pseudomonadota</taxon>
        <taxon>Gammaproteobacteria</taxon>
        <taxon>Cellvibrionales</taxon>
        <taxon>Halieaceae</taxon>
        <taxon>Pseudohaliea</taxon>
    </lineage>
</organism>
<evidence type="ECO:0000313" key="3">
    <source>
        <dbReference type="Proteomes" id="UP000029640"/>
    </source>
</evidence>
<keyword evidence="3" id="KW-1185">Reference proteome</keyword>
<dbReference type="OrthoDB" id="4750212at2"/>
<proteinExistence type="predicted"/>
<dbReference type="STRING" id="1265313.HRUBRA_01331"/>
<gene>
    <name evidence="2" type="ORF">HRUBRA_01331</name>
</gene>
<feature type="signal peptide" evidence="1">
    <location>
        <begin position="1"/>
        <end position="20"/>
    </location>
</feature>
<dbReference type="RefSeq" id="WP_035515600.1">
    <property type="nucleotide sequence ID" value="NZ_KN234756.1"/>
</dbReference>
<dbReference type="AlphaFoldDB" id="A0A095VRR1"/>
<evidence type="ECO:0000313" key="2">
    <source>
        <dbReference type="EMBL" id="KGE04107.1"/>
    </source>
</evidence>
<dbReference type="EMBL" id="AUVB01000038">
    <property type="protein sequence ID" value="KGE04107.1"/>
    <property type="molecule type" value="Genomic_DNA"/>
</dbReference>
<evidence type="ECO:0008006" key="4">
    <source>
        <dbReference type="Google" id="ProtNLM"/>
    </source>
</evidence>
<name>A0A095VRR1_9GAMM</name>
<sequence length="151" mass="17398">MRRRLAALLLAVSCTGFAHAEDFPGIEQLMSAEEFEAAGLDKLSDAERDALDNWLLRYTARDAETLRSTSEDVREAEQEARIEARVRTPFRGWNGNTLFYLENGQVWQQRLEGRFAYEGGDREVILDKNFFGFWRLTHVATGRKVGVKRIR</sequence>
<feature type="chain" id="PRO_5001920038" description="Lipoprotein" evidence="1">
    <location>
        <begin position="21"/>
        <end position="151"/>
    </location>
</feature>
<dbReference type="Proteomes" id="UP000029640">
    <property type="component" value="Unassembled WGS sequence"/>
</dbReference>